<feature type="chain" id="PRO_5026659641" description="Beta-hexosaminidase" evidence="13">
    <location>
        <begin position="25"/>
        <end position="536"/>
    </location>
</feature>
<dbReference type="SUPFAM" id="SSF55545">
    <property type="entry name" value="beta-N-acetylhexosaminidase-like domain"/>
    <property type="match status" value="1"/>
</dbReference>
<evidence type="ECO:0000256" key="3">
    <source>
        <dbReference type="ARBA" id="ARBA00022729"/>
    </source>
</evidence>
<keyword evidence="3 13" id="KW-0732">Signal</keyword>
<evidence type="ECO:0000256" key="9">
    <source>
        <dbReference type="ARBA" id="ARBA00023326"/>
    </source>
</evidence>
<feature type="signal peptide" evidence="13">
    <location>
        <begin position="1"/>
        <end position="24"/>
    </location>
</feature>
<proteinExistence type="inferred from homology"/>
<feature type="domain" description="Beta-hexosaminidase eukaryotic type N-terminal" evidence="15">
    <location>
        <begin position="35"/>
        <end position="156"/>
    </location>
</feature>
<dbReference type="PANTHER" id="PTHR22600:SF21">
    <property type="entry name" value="BETA-HEXOSAMINIDASE A"/>
    <property type="match status" value="1"/>
</dbReference>
<evidence type="ECO:0000313" key="16">
    <source>
        <dbReference type="Proteomes" id="UP000504629"/>
    </source>
</evidence>
<dbReference type="InterPro" id="IPR017853">
    <property type="entry name" value="GH"/>
</dbReference>
<feature type="disulfide bond" evidence="12">
    <location>
        <begin position="65"/>
        <end position="119"/>
    </location>
</feature>
<dbReference type="Pfam" id="PF00728">
    <property type="entry name" value="Glyco_hydro_20"/>
    <property type="match status" value="1"/>
</dbReference>
<keyword evidence="7" id="KW-0119">Carbohydrate metabolism</keyword>
<feature type="disulfide bond" evidence="12">
    <location>
        <begin position="515"/>
        <end position="533"/>
    </location>
</feature>
<keyword evidence="12" id="KW-1015">Disulfide bond</keyword>
<dbReference type="GO" id="GO:0030203">
    <property type="term" value="P:glycosaminoglycan metabolic process"/>
    <property type="evidence" value="ECO:0007669"/>
    <property type="project" value="TreeGrafter"/>
</dbReference>
<sequence length="536" mass="61693">MFRLFVYLNILGAFLVTGLHIVEPGPEYPASKGAIWPRPQMQSIEIPYYKFDSDILEIKVMDHDCPILSNAVQRSLAVLRDMLRIASPYVNRNAPQQVLDDDTYDGPLKSLSIYLTSPCEEYPHFGMIESYNLTIAADSTLRSSSIWGILRGLESWTHLFHLSDNRDQLHINKGEVHDFPRYPHRGLLVDTSRHYISMSNILLILDAMAMNKMNVFHWHIVDDQSFPYQSERFPDLSRLGAYHETLIYTKKDIQTVIDYARNRGIRVIPEFDVPGHTRSWGVAKPELLTHCYNEYAVDMGLGPMNPIKDSTYTFLRELFHEVQALFPDRYIHIGGDEVDLDCWESNPEFQRYIQEHNLTSVADFHALFMRNTIPLLSENSRPIVWQEVFDEGVPLPKDTIVQVWKGNEVYEMLNILRASHQLIYSSGWYLDHLKTGGDWTEFFNKDPRDMVSGLSKDINVDNIVGGEACMWTEVVNDMNIMSRVWPRASAVAERLWGHESQAAYQVYSRLEEHTCRMNARGIRAQPPSGPGFCLGA</sequence>
<evidence type="ECO:0000256" key="5">
    <source>
        <dbReference type="ARBA" id="ARBA00023024"/>
    </source>
</evidence>
<dbReference type="OrthoDB" id="428480at2759"/>
<dbReference type="GO" id="GO:0000272">
    <property type="term" value="P:polysaccharide catabolic process"/>
    <property type="evidence" value="ECO:0007669"/>
    <property type="project" value="UniProtKB-KW"/>
</dbReference>
<name>A0A6J2JSE5_BOMMA</name>
<dbReference type="Pfam" id="PF14845">
    <property type="entry name" value="Glycohydro_20b2"/>
    <property type="match status" value="1"/>
</dbReference>
<evidence type="ECO:0000256" key="8">
    <source>
        <dbReference type="ARBA" id="ARBA00023295"/>
    </source>
</evidence>
<evidence type="ECO:0000259" key="14">
    <source>
        <dbReference type="Pfam" id="PF00728"/>
    </source>
</evidence>
<dbReference type="PANTHER" id="PTHR22600">
    <property type="entry name" value="BETA-HEXOSAMINIDASE"/>
    <property type="match status" value="1"/>
</dbReference>
<dbReference type="GO" id="GO:0004563">
    <property type="term" value="F:beta-N-acetylhexosaminidase activity"/>
    <property type="evidence" value="ECO:0007669"/>
    <property type="project" value="UniProtKB-EC"/>
</dbReference>
<dbReference type="InterPro" id="IPR025705">
    <property type="entry name" value="Beta_hexosaminidase_sua/sub"/>
</dbReference>
<dbReference type="AlphaFoldDB" id="A0A6J2JSE5"/>
<evidence type="ECO:0000313" key="17">
    <source>
        <dbReference type="RefSeq" id="XP_028032731.1"/>
    </source>
</evidence>
<evidence type="ECO:0000256" key="1">
    <source>
        <dbReference type="ARBA" id="ARBA00001231"/>
    </source>
</evidence>
<feature type="disulfide bond" evidence="12">
    <location>
        <begin position="291"/>
        <end position="342"/>
    </location>
</feature>
<keyword evidence="6" id="KW-0325">Glycoprotein</keyword>
<comment type="catalytic activity">
    <reaction evidence="1 10">
        <text>Hydrolysis of terminal non-reducing N-acetyl-D-hexosamine residues in N-acetyl-beta-D-hexosaminides.</text>
        <dbReference type="EC" id="3.2.1.52"/>
    </reaction>
</comment>
<evidence type="ECO:0000256" key="10">
    <source>
        <dbReference type="PIRNR" id="PIRNR001093"/>
    </source>
</evidence>
<evidence type="ECO:0000256" key="13">
    <source>
        <dbReference type="SAM" id="SignalP"/>
    </source>
</evidence>
<dbReference type="FunFam" id="3.20.20.80:FF:000063">
    <property type="entry name" value="Beta-hexosaminidase"/>
    <property type="match status" value="1"/>
</dbReference>
<reference evidence="17" key="1">
    <citation type="submission" date="2025-08" db="UniProtKB">
        <authorList>
            <consortium name="RefSeq"/>
        </authorList>
    </citation>
    <scope>IDENTIFICATION</scope>
    <source>
        <tissue evidence="17">Silk gland</tissue>
    </source>
</reference>
<accession>A0A6J2JSE5</accession>
<organism evidence="16 17">
    <name type="scientific">Bombyx mandarina</name>
    <name type="common">Wild silk moth</name>
    <name type="synonym">Wild silkworm</name>
    <dbReference type="NCBI Taxonomy" id="7092"/>
    <lineage>
        <taxon>Eukaryota</taxon>
        <taxon>Metazoa</taxon>
        <taxon>Ecdysozoa</taxon>
        <taxon>Arthropoda</taxon>
        <taxon>Hexapoda</taxon>
        <taxon>Insecta</taxon>
        <taxon>Pterygota</taxon>
        <taxon>Neoptera</taxon>
        <taxon>Endopterygota</taxon>
        <taxon>Lepidoptera</taxon>
        <taxon>Glossata</taxon>
        <taxon>Ditrysia</taxon>
        <taxon>Bombycoidea</taxon>
        <taxon>Bombycidae</taxon>
        <taxon>Bombycinae</taxon>
        <taxon>Bombyx</taxon>
    </lineage>
</organism>
<protein>
    <recommendedName>
        <fullName evidence="10">Beta-hexosaminidase</fullName>
        <ecNumber evidence="10">3.2.1.52</ecNumber>
    </recommendedName>
</protein>
<feature type="domain" description="Glycoside hydrolase family 20 catalytic" evidence="14">
    <location>
        <begin position="182"/>
        <end position="497"/>
    </location>
</feature>
<feature type="active site" description="Proton donor" evidence="11">
    <location>
        <position position="337"/>
    </location>
</feature>
<dbReference type="GO" id="GO:0006689">
    <property type="term" value="P:ganglioside catabolic process"/>
    <property type="evidence" value="ECO:0007669"/>
    <property type="project" value="TreeGrafter"/>
</dbReference>
<dbReference type="PRINTS" id="PR00738">
    <property type="entry name" value="GLHYDRLASE20"/>
</dbReference>
<dbReference type="CDD" id="cd06562">
    <property type="entry name" value="GH20_HexA_HexB-like"/>
    <property type="match status" value="1"/>
</dbReference>
<dbReference type="InterPro" id="IPR029018">
    <property type="entry name" value="Hex-like_dom2"/>
</dbReference>
<keyword evidence="8 10" id="KW-0326">Glycosidase</keyword>
<dbReference type="PIRSF" id="PIRSF001093">
    <property type="entry name" value="B-hxosamndse_ab_euk"/>
    <property type="match status" value="1"/>
</dbReference>
<gene>
    <name evidence="17" type="primary">LOC114244959</name>
</gene>
<evidence type="ECO:0000256" key="11">
    <source>
        <dbReference type="PIRSR" id="PIRSR001093-1"/>
    </source>
</evidence>
<dbReference type="GO" id="GO:0005764">
    <property type="term" value="C:lysosome"/>
    <property type="evidence" value="ECO:0007669"/>
    <property type="project" value="TreeGrafter"/>
</dbReference>
<keyword evidence="16" id="KW-1185">Reference proteome</keyword>
<dbReference type="EC" id="3.2.1.52" evidence="10"/>
<dbReference type="GO" id="GO:0016020">
    <property type="term" value="C:membrane"/>
    <property type="evidence" value="ECO:0007669"/>
    <property type="project" value="TreeGrafter"/>
</dbReference>
<evidence type="ECO:0000259" key="15">
    <source>
        <dbReference type="Pfam" id="PF14845"/>
    </source>
</evidence>
<evidence type="ECO:0000256" key="2">
    <source>
        <dbReference type="ARBA" id="ARBA00006285"/>
    </source>
</evidence>
<dbReference type="Gene3D" id="3.30.379.10">
    <property type="entry name" value="Chitobiase/beta-hexosaminidase domain 2-like"/>
    <property type="match status" value="1"/>
</dbReference>
<dbReference type="Gene3D" id="3.20.20.80">
    <property type="entry name" value="Glycosidases"/>
    <property type="match status" value="1"/>
</dbReference>
<keyword evidence="9" id="KW-0624">Polysaccharide degradation</keyword>
<keyword evidence="4 10" id="KW-0378">Hydrolase</keyword>
<comment type="similarity">
    <text evidence="2 10">Belongs to the glycosyl hydrolase 20 family.</text>
</comment>
<dbReference type="KEGG" id="bman:114244959"/>
<evidence type="ECO:0000256" key="4">
    <source>
        <dbReference type="ARBA" id="ARBA00022801"/>
    </source>
</evidence>
<evidence type="ECO:0000256" key="12">
    <source>
        <dbReference type="PIRSR" id="PIRSR001093-2"/>
    </source>
</evidence>
<dbReference type="GeneID" id="114244959"/>
<dbReference type="InterPro" id="IPR015883">
    <property type="entry name" value="Glyco_hydro_20_cat"/>
</dbReference>
<dbReference type="RefSeq" id="XP_028032731.1">
    <property type="nucleotide sequence ID" value="XM_028176930.1"/>
</dbReference>
<dbReference type="SUPFAM" id="SSF51445">
    <property type="entry name" value="(Trans)glycosidases"/>
    <property type="match status" value="1"/>
</dbReference>
<evidence type="ECO:0000256" key="6">
    <source>
        <dbReference type="ARBA" id="ARBA00023180"/>
    </source>
</evidence>
<dbReference type="GO" id="GO:0006032">
    <property type="term" value="P:chitin catabolic process"/>
    <property type="evidence" value="ECO:0007669"/>
    <property type="project" value="UniProtKB-KW"/>
</dbReference>
<evidence type="ECO:0000256" key="7">
    <source>
        <dbReference type="ARBA" id="ARBA00023277"/>
    </source>
</evidence>
<dbReference type="InterPro" id="IPR029019">
    <property type="entry name" value="HEX_eukaryotic_N"/>
</dbReference>
<keyword evidence="5" id="KW-0146">Chitin degradation</keyword>
<dbReference type="Proteomes" id="UP000504629">
    <property type="component" value="Unplaced"/>
</dbReference>